<dbReference type="SUPFAM" id="SSF56731">
    <property type="entry name" value="DNA primase core"/>
    <property type="match status" value="1"/>
</dbReference>
<keyword evidence="2 12" id="KW-0639">Primosome</keyword>
<dbReference type="GO" id="GO:0003677">
    <property type="term" value="F:DNA binding"/>
    <property type="evidence" value="ECO:0007669"/>
    <property type="project" value="UniProtKB-KW"/>
</dbReference>
<keyword evidence="10 12" id="KW-0238">DNA-binding</keyword>
<evidence type="ECO:0000256" key="2">
    <source>
        <dbReference type="ARBA" id="ARBA00022515"/>
    </source>
</evidence>
<keyword evidence="4 12" id="KW-0548">Nucleotidyltransferase</keyword>
<dbReference type="InterPro" id="IPR037068">
    <property type="entry name" value="DNA_primase_core_N_sf"/>
</dbReference>
<evidence type="ECO:0000256" key="8">
    <source>
        <dbReference type="ARBA" id="ARBA00022833"/>
    </source>
</evidence>
<evidence type="ECO:0000313" key="14">
    <source>
        <dbReference type="EMBL" id="BAN36255.1"/>
    </source>
</evidence>
<dbReference type="Pfam" id="PF08275">
    <property type="entry name" value="DNAG_N"/>
    <property type="match status" value="1"/>
</dbReference>
<comment type="cofactor">
    <cofactor evidence="12">
        <name>Zn(2+)</name>
        <dbReference type="ChEBI" id="CHEBI:29105"/>
    </cofactor>
    <text evidence="12">Binds 1 zinc ion per monomer.</text>
</comment>
<evidence type="ECO:0000256" key="5">
    <source>
        <dbReference type="ARBA" id="ARBA00022705"/>
    </source>
</evidence>
<evidence type="ECO:0000256" key="11">
    <source>
        <dbReference type="ARBA" id="ARBA00023163"/>
    </source>
</evidence>
<name>S6AAU9_SULDS</name>
<dbReference type="Pfam" id="PF01807">
    <property type="entry name" value="Zn_ribbon_DnaG"/>
    <property type="match status" value="1"/>
</dbReference>
<dbReference type="RefSeq" id="WP_009205449.1">
    <property type="nucleotide sequence ID" value="NC_022357.1"/>
</dbReference>
<evidence type="ECO:0000256" key="9">
    <source>
        <dbReference type="ARBA" id="ARBA00022842"/>
    </source>
</evidence>
<feature type="zinc finger region" description="CHC2-type" evidence="12">
    <location>
        <begin position="37"/>
        <end position="61"/>
    </location>
</feature>
<dbReference type="SMART" id="SM00493">
    <property type="entry name" value="TOPRIM"/>
    <property type="match status" value="1"/>
</dbReference>
<dbReference type="Gene3D" id="3.90.980.10">
    <property type="entry name" value="DNA primase, catalytic core, N-terminal domain"/>
    <property type="match status" value="1"/>
</dbReference>
<dbReference type="AlphaFoldDB" id="S6AAU9"/>
<organism evidence="14 15">
    <name type="scientific">Sulfuricella denitrificans (strain DSM 22764 / NBRC 105220 / skB26)</name>
    <dbReference type="NCBI Taxonomy" id="1163617"/>
    <lineage>
        <taxon>Bacteria</taxon>
        <taxon>Pseudomonadati</taxon>
        <taxon>Pseudomonadota</taxon>
        <taxon>Betaproteobacteria</taxon>
        <taxon>Nitrosomonadales</taxon>
        <taxon>Sulfuricellaceae</taxon>
        <taxon>Sulfuricella</taxon>
    </lineage>
</organism>
<dbReference type="SMART" id="SM00400">
    <property type="entry name" value="ZnF_CHCC"/>
    <property type="match status" value="1"/>
</dbReference>
<dbReference type="NCBIfam" id="TIGR01391">
    <property type="entry name" value="dnaG"/>
    <property type="match status" value="1"/>
</dbReference>
<dbReference type="Gene3D" id="1.20.50.20">
    <property type="entry name" value="DnaG, RNA polymerase domain, helical bundle"/>
    <property type="match status" value="1"/>
</dbReference>
<protein>
    <recommendedName>
        <fullName evidence="12">DNA primase</fullName>
        <ecNumber evidence="12">2.7.7.101</ecNumber>
    </recommendedName>
</protein>
<evidence type="ECO:0000256" key="12">
    <source>
        <dbReference type="HAMAP-Rule" id="MF_00974"/>
    </source>
</evidence>
<evidence type="ECO:0000256" key="10">
    <source>
        <dbReference type="ARBA" id="ARBA00023125"/>
    </source>
</evidence>
<evidence type="ECO:0000256" key="1">
    <source>
        <dbReference type="ARBA" id="ARBA00022478"/>
    </source>
</evidence>
<keyword evidence="1 12" id="KW-0240">DNA-directed RNA polymerase</keyword>
<evidence type="ECO:0000256" key="7">
    <source>
        <dbReference type="ARBA" id="ARBA00022771"/>
    </source>
</evidence>
<dbReference type="GO" id="GO:0005737">
    <property type="term" value="C:cytoplasm"/>
    <property type="evidence" value="ECO:0007669"/>
    <property type="project" value="TreeGrafter"/>
</dbReference>
<dbReference type="FunFam" id="3.90.580.10:FF:000001">
    <property type="entry name" value="DNA primase"/>
    <property type="match status" value="1"/>
</dbReference>
<dbReference type="Pfam" id="PF08278">
    <property type="entry name" value="DnaG_DnaB_bind"/>
    <property type="match status" value="1"/>
</dbReference>
<dbReference type="CDD" id="cd03364">
    <property type="entry name" value="TOPRIM_DnaG_primases"/>
    <property type="match status" value="1"/>
</dbReference>
<dbReference type="InterPro" id="IPR019475">
    <property type="entry name" value="DNA_primase_DnaB-bd"/>
</dbReference>
<keyword evidence="5 12" id="KW-0235">DNA replication</keyword>
<proteinExistence type="inferred from homology"/>
<keyword evidence="15" id="KW-1185">Reference proteome</keyword>
<dbReference type="InterPro" id="IPR006171">
    <property type="entry name" value="TOPRIM_dom"/>
</dbReference>
<dbReference type="FunFam" id="3.40.1360.10:FF:000002">
    <property type="entry name" value="DNA primase"/>
    <property type="match status" value="1"/>
</dbReference>
<dbReference type="PROSITE" id="PS50880">
    <property type="entry name" value="TOPRIM"/>
    <property type="match status" value="1"/>
</dbReference>
<dbReference type="EMBL" id="AP013066">
    <property type="protein sequence ID" value="BAN36255.1"/>
    <property type="molecule type" value="Genomic_DNA"/>
</dbReference>
<dbReference type="InterPro" id="IPR016136">
    <property type="entry name" value="DNA_helicase_N/primase_C"/>
</dbReference>
<evidence type="ECO:0000259" key="13">
    <source>
        <dbReference type="PROSITE" id="PS50880"/>
    </source>
</evidence>
<dbReference type="STRING" id="1163617.SCD_n02448"/>
<feature type="domain" description="Toprim" evidence="13">
    <location>
        <begin position="251"/>
        <end position="333"/>
    </location>
</feature>
<evidence type="ECO:0000256" key="3">
    <source>
        <dbReference type="ARBA" id="ARBA00022679"/>
    </source>
</evidence>
<dbReference type="EC" id="2.7.7.101" evidence="12"/>
<gene>
    <name evidence="12" type="primary">dnaG</name>
    <name evidence="14" type="ORF">SCD_n02448</name>
</gene>
<dbReference type="GO" id="GO:0008270">
    <property type="term" value="F:zinc ion binding"/>
    <property type="evidence" value="ECO:0007669"/>
    <property type="project" value="UniProtKB-UniRule"/>
</dbReference>
<dbReference type="InterPro" id="IPR013264">
    <property type="entry name" value="DNAG_N"/>
</dbReference>
<sequence length="587" mass="64484">MIPQSFVQDLLNRLDIVDVVDRYVPLKKAGANYVACCPFHSEKSPSFSVSPTKQFYHCFGCGAHGSAIGFVMEHQGLGFVEAVEELARSAGLTVPKEESGHYERKTEGDFEALTEAMQHATHYYRDELKRSEGAIAYLKKRGLSGEIAARFGIGYAPGGWQNLATVFSDYQAKALVQAGLVIEGEGKRYDRFRDRIMFPIINQKGTVIGFGGRVLETGEPKYLNSPETPLFEKGRELYGLFQARQAIRAAGKVIVVEGYMDVVALAQHGVEYAVATLGTATTPVHVQKLLRQTDNVVFCFDGDTAGRKAAWRALENSLALVGDEKSIRFLFLPQGEDPDSYIRKEGKAAFEAQLESAMPMSEFLLRELAAGVDMQTMEGRAHFLKLAQPLVQQVAAPALRMMLQQRLSELAGVTRNELEGLIPVKSTVKPAATRTRPRPSRKPPSLARKLLQLLLVQPELGVGFDMSLLGEGSEELKTLSALLGFVAASHSQPTTTVAVLERFRGTLHEVLLSEVSGEILQWDEEFEVAEEFAGALEQLREGGRKRRFDELLALSCTQGLSVDEKRELLSLLPGGSASTNSDQSAQK</sequence>
<dbReference type="FunFam" id="3.90.980.10:FF:000001">
    <property type="entry name" value="DNA primase"/>
    <property type="match status" value="1"/>
</dbReference>
<evidence type="ECO:0000256" key="4">
    <source>
        <dbReference type="ARBA" id="ARBA00022695"/>
    </source>
</evidence>
<dbReference type="SMART" id="SM00766">
    <property type="entry name" value="DnaG_DnaB_bind"/>
    <property type="match status" value="1"/>
</dbReference>
<dbReference type="Gene3D" id="3.40.1360.10">
    <property type="match status" value="1"/>
</dbReference>
<keyword evidence="7 12" id="KW-0863">Zinc-finger</keyword>
<dbReference type="Gene3D" id="3.90.580.10">
    <property type="entry name" value="Zinc finger, CHC2-type domain"/>
    <property type="match status" value="1"/>
</dbReference>
<keyword evidence="9" id="KW-0460">Magnesium</keyword>
<comment type="function">
    <text evidence="12">RNA polymerase that catalyzes the synthesis of short RNA molecules used as primers for DNA polymerase during DNA replication.</text>
</comment>
<dbReference type="GO" id="GO:1990077">
    <property type="term" value="C:primosome complex"/>
    <property type="evidence" value="ECO:0007669"/>
    <property type="project" value="UniProtKB-KW"/>
</dbReference>
<dbReference type="Pfam" id="PF13155">
    <property type="entry name" value="Toprim_2"/>
    <property type="match status" value="1"/>
</dbReference>
<dbReference type="GO" id="GO:0006269">
    <property type="term" value="P:DNA replication, synthesis of primer"/>
    <property type="evidence" value="ECO:0007669"/>
    <property type="project" value="UniProtKB-UniRule"/>
</dbReference>
<keyword evidence="11 12" id="KW-0804">Transcription</keyword>
<keyword evidence="3 12" id="KW-0808">Transferase</keyword>
<dbReference type="InterPro" id="IPR002694">
    <property type="entry name" value="Znf_CHC2"/>
</dbReference>
<accession>S6AAU9</accession>
<dbReference type="InterPro" id="IPR036977">
    <property type="entry name" value="DNA_primase_Znf_CHC2"/>
</dbReference>
<comment type="catalytic activity">
    <reaction evidence="12">
        <text>ssDNA + n NTP = ssDNA/pppN(pN)n-1 hybrid + (n-1) diphosphate.</text>
        <dbReference type="EC" id="2.7.7.101"/>
    </reaction>
</comment>
<dbReference type="InterPro" id="IPR013173">
    <property type="entry name" value="DNA_primase_DnaG_DnaB-bd_dom"/>
</dbReference>
<dbReference type="InterPro" id="IPR050219">
    <property type="entry name" value="DnaG_primase"/>
</dbReference>
<dbReference type="PANTHER" id="PTHR30313">
    <property type="entry name" value="DNA PRIMASE"/>
    <property type="match status" value="1"/>
</dbReference>
<comment type="subunit">
    <text evidence="12">Monomer. Interacts with DnaB.</text>
</comment>
<dbReference type="Gene3D" id="1.10.860.10">
    <property type="entry name" value="DNAb Helicase, Chain A"/>
    <property type="match status" value="1"/>
</dbReference>
<comment type="domain">
    <text evidence="12">Contains an N-terminal zinc-binding domain, a central core domain that contains the primase activity, and a C-terminal DnaB-binding domain.</text>
</comment>
<dbReference type="GO" id="GO:0003899">
    <property type="term" value="F:DNA-directed RNA polymerase activity"/>
    <property type="evidence" value="ECO:0007669"/>
    <property type="project" value="UniProtKB-UniRule"/>
</dbReference>
<keyword evidence="8 12" id="KW-0862">Zinc</keyword>
<dbReference type="GO" id="GO:0000428">
    <property type="term" value="C:DNA-directed RNA polymerase complex"/>
    <property type="evidence" value="ECO:0007669"/>
    <property type="project" value="UniProtKB-KW"/>
</dbReference>
<dbReference type="SUPFAM" id="SSF117023">
    <property type="entry name" value="DNA primase DnaG, C-terminal domain"/>
    <property type="match status" value="1"/>
</dbReference>
<dbReference type="PANTHER" id="PTHR30313:SF2">
    <property type="entry name" value="DNA PRIMASE"/>
    <property type="match status" value="1"/>
</dbReference>
<dbReference type="Pfam" id="PF10410">
    <property type="entry name" value="DnaB_bind"/>
    <property type="match status" value="1"/>
</dbReference>
<dbReference type="OrthoDB" id="9803773at2"/>
<dbReference type="InterPro" id="IPR034151">
    <property type="entry name" value="TOPRIM_DnaG_bac"/>
</dbReference>
<keyword evidence="6 12" id="KW-0479">Metal-binding</keyword>
<dbReference type="SUPFAM" id="SSF57783">
    <property type="entry name" value="Zinc beta-ribbon"/>
    <property type="match status" value="1"/>
</dbReference>
<dbReference type="InterPro" id="IPR006295">
    <property type="entry name" value="DNA_primase_DnaG"/>
</dbReference>
<evidence type="ECO:0000256" key="6">
    <source>
        <dbReference type="ARBA" id="ARBA00022723"/>
    </source>
</evidence>
<comment type="similarity">
    <text evidence="12">Belongs to the DnaG primase family.</text>
</comment>
<dbReference type="Proteomes" id="UP000015559">
    <property type="component" value="Chromosome"/>
</dbReference>
<dbReference type="eggNOG" id="COG0358">
    <property type="taxonomic scope" value="Bacteria"/>
</dbReference>
<reference evidence="14 15" key="1">
    <citation type="journal article" date="2012" name="Appl. Environ. Microbiol.">
        <title>Draft genome sequence of a psychrotolerant sulfur-oxidizing bacterium, Sulfuricella denitrificans skB26, and proteomic insights into cold adaptation.</title>
        <authorList>
            <person name="Watanabe T."/>
            <person name="Kojima H."/>
            <person name="Fukui M."/>
        </authorList>
    </citation>
    <scope>NUCLEOTIDE SEQUENCE [LARGE SCALE GENOMIC DNA]</scope>
    <source>
        <strain evidence="15">skB26</strain>
    </source>
</reference>
<dbReference type="HAMAP" id="MF_00974">
    <property type="entry name" value="DNA_primase_DnaG"/>
    <property type="match status" value="1"/>
</dbReference>
<dbReference type="HOGENOM" id="CLU_013501_5_1_4"/>
<evidence type="ECO:0000313" key="15">
    <source>
        <dbReference type="Proteomes" id="UP000015559"/>
    </source>
</evidence>
<dbReference type="KEGG" id="sdr:SCD_n02448"/>
<dbReference type="InterPro" id="IPR030846">
    <property type="entry name" value="DnaG_bac"/>
</dbReference>